<gene>
    <name evidence="1" type="ORF">CEE63_11260</name>
</gene>
<dbReference type="Proteomes" id="UP000197090">
    <property type="component" value="Unassembled WGS sequence"/>
</dbReference>
<reference evidence="1 2" key="1">
    <citation type="submission" date="2017-06" db="EMBL/GenBank/DDBJ databases">
        <authorList>
            <person name="Kim H.J."/>
            <person name="Triplett B.A."/>
        </authorList>
    </citation>
    <scope>NUCLEOTIDE SEQUENCE [LARGE SCALE GENOMIC DNA]</scope>
    <source>
        <strain evidence="1 2">594</strain>
    </source>
</reference>
<sequence length="135" mass="14722">MPTLHTYDYAVIRVVPRVEREEFINVGVIVSCPGARHLEAAIEIDPARLHAFAPALDQDALQPWLDAIVAICRGDASAGPIAQLPARARFHFLTAKRSSVVQMSSTHVGRTADPAGVVEHLMTKMVRVPAPTEQH</sequence>
<protein>
    <submittedName>
        <fullName evidence="1">Uncharacterized protein</fullName>
    </submittedName>
</protein>
<accession>A0A0K2Z3D4</accession>
<dbReference type="AlphaFoldDB" id="A0A0K2Z3D4"/>
<dbReference type="RefSeq" id="WP_061480045.1">
    <property type="nucleotide sequence ID" value="NZ_CP088244.1"/>
</dbReference>
<comment type="caution">
    <text evidence="1">The sequence shown here is derived from an EMBL/GenBank/DDBJ whole genome shotgun (WGS) entry which is preliminary data.</text>
</comment>
<evidence type="ECO:0000313" key="2">
    <source>
        <dbReference type="Proteomes" id="UP000197090"/>
    </source>
</evidence>
<dbReference type="EMBL" id="NIVX01000074">
    <property type="protein sequence ID" value="OWQ74061.1"/>
    <property type="molecule type" value="Genomic_DNA"/>
</dbReference>
<proteinExistence type="predicted"/>
<dbReference type="InterPro" id="IPR021398">
    <property type="entry name" value="DUF3037"/>
</dbReference>
<organism evidence="1 2">
    <name type="scientific">Stenotrophomonas maltophilia</name>
    <name type="common">Pseudomonas maltophilia</name>
    <name type="synonym">Xanthomonas maltophilia</name>
    <dbReference type="NCBI Taxonomy" id="40324"/>
    <lineage>
        <taxon>Bacteria</taxon>
        <taxon>Pseudomonadati</taxon>
        <taxon>Pseudomonadota</taxon>
        <taxon>Gammaproteobacteria</taxon>
        <taxon>Lysobacterales</taxon>
        <taxon>Lysobacteraceae</taxon>
        <taxon>Stenotrophomonas</taxon>
        <taxon>Stenotrophomonas maltophilia group</taxon>
    </lineage>
</organism>
<evidence type="ECO:0000313" key="1">
    <source>
        <dbReference type="EMBL" id="OWQ74061.1"/>
    </source>
</evidence>
<name>A0A0K2Z3D4_STEMA</name>
<dbReference type="Pfam" id="PF11236">
    <property type="entry name" value="DUF3037"/>
    <property type="match status" value="1"/>
</dbReference>